<dbReference type="Proteomes" id="UP000054107">
    <property type="component" value="Unassembled WGS sequence"/>
</dbReference>
<dbReference type="GO" id="GO:0005524">
    <property type="term" value="F:ATP binding"/>
    <property type="evidence" value="ECO:0007669"/>
    <property type="project" value="UniProtKB-UniRule"/>
</dbReference>
<dbReference type="SUPFAM" id="SSF53067">
    <property type="entry name" value="Actin-like ATPase domain"/>
    <property type="match status" value="2"/>
</dbReference>
<comment type="function">
    <text evidence="6">Highly specific D-xylulose kinase which participates in the catabolism of xylose. Xylose is a major component of hemicelluloses such as xylan. Most fungi utilize D-xylose via three enzymatic reactions, xylose reductase (XR), xylitol dehydrogenase (XDH), and xylulokinase, to form xylulose 5-phosphate, which enters pentose phosphate pathway.</text>
</comment>
<organism evidence="9 10">
    <name type="scientific">Parasitella parasitica</name>
    <dbReference type="NCBI Taxonomy" id="35722"/>
    <lineage>
        <taxon>Eukaryota</taxon>
        <taxon>Fungi</taxon>
        <taxon>Fungi incertae sedis</taxon>
        <taxon>Mucoromycota</taxon>
        <taxon>Mucoromycotina</taxon>
        <taxon>Mucoromycetes</taxon>
        <taxon>Mucorales</taxon>
        <taxon>Mucorineae</taxon>
        <taxon>Mucoraceae</taxon>
        <taxon>Parasitella</taxon>
    </lineage>
</organism>
<evidence type="ECO:0000259" key="7">
    <source>
        <dbReference type="Pfam" id="PF00370"/>
    </source>
</evidence>
<gene>
    <name evidence="9" type="primary">PARPA_13684.1 scaffold 47024</name>
</gene>
<dbReference type="PANTHER" id="PTHR10196:SF57">
    <property type="entry name" value="XYLULOSE KINASE"/>
    <property type="match status" value="1"/>
</dbReference>
<evidence type="ECO:0000256" key="3">
    <source>
        <dbReference type="ARBA" id="ARBA00022679"/>
    </source>
</evidence>
<dbReference type="PIRSF" id="PIRSF000538">
    <property type="entry name" value="GlpK"/>
    <property type="match status" value="1"/>
</dbReference>
<dbReference type="Gene3D" id="3.30.420.40">
    <property type="match status" value="2"/>
</dbReference>
<reference evidence="9 10" key="1">
    <citation type="submission" date="2014-09" db="EMBL/GenBank/DDBJ databases">
        <authorList>
            <person name="Ellenberger Sabrina"/>
        </authorList>
    </citation>
    <scope>NUCLEOTIDE SEQUENCE [LARGE SCALE GENOMIC DNA]</scope>
    <source>
        <strain evidence="9 10">CBS 412.66</strain>
    </source>
</reference>
<evidence type="ECO:0000259" key="8">
    <source>
        <dbReference type="Pfam" id="PF02782"/>
    </source>
</evidence>
<evidence type="ECO:0000313" key="9">
    <source>
        <dbReference type="EMBL" id="CEP19369.1"/>
    </source>
</evidence>
<evidence type="ECO:0000256" key="4">
    <source>
        <dbReference type="ARBA" id="ARBA00022777"/>
    </source>
</evidence>
<dbReference type="InterPro" id="IPR018485">
    <property type="entry name" value="FGGY_C"/>
</dbReference>
<evidence type="ECO:0000256" key="6">
    <source>
        <dbReference type="RuleBase" id="RU367058"/>
    </source>
</evidence>
<keyword evidence="6" id="KW-0119">Carbohydrate metabolism</keyword>
<accession>A0A0B7NWC0</accession>
<keyword evidence="3 6" id="KW-0808">Transferase</keyword>
<keyword evidence="6" id="KW-0547">Nucleotide-binding</keyword>
<dbReference type="InterPro" id="IPR000577">
    <property type="entry name" value="Carb_kinase_FGGY"/>
</dbReference>
<dbReference type="InterPro" id="IPR042024">
    <property type="entry name" value="D-XK_euk"/>
</dbReference>
<dbReference type="EC" id="2.7.1.17" evidence="6"/>
<name>A0A0B7NWC0_9FUNG</name>
<dbReference type="PANTHER" id="PTHR10196">
    <property type="entry name" value="SUGAR KINASE"/>
    <property type="match status" value="1"/>
</dbReference>
<feature type="domain" description="Carbohydrate kinase FGGY C-terminal" evidence="8">
    <location>
        <begin position="290"/>
        <end position="473"/>
    </location>
</feature>
<protein>
    <recommendedName>
        <fullName evidence="6">Xylulose kinase</fullName>
        <ecNumber evidence="6">2.7.1.17</ecNumber>
    </recommendedName>
</protein>
<dbReference type="OrthoDB" id="1728974at2759"/>
<proteinExistence type="inferred from homology"/>
<dbReference type="Pfam" id="PF02782">
    <property type="entry name" value="FGGY_C"/>
    <property type="match status" value="1"/>
</dbReference>
<comment type="catalytic activity">
    <reaction evidence="5 6">
        <text>D-xylulose + ATP = D-xylulose 5-phosphate + ADP + H(+)</text>
        <dbReference type="Rhea" id="RHEA:10964"/>
        <dbReference type="ChEBI" id="CHEBI:15378"/>
        <dbReference type="ChEBI" id="CHEBI:17140"/>
        <dbReference type="ChEBI" id="CHEBI:30616"/>
        <dbReference type="ChEBI" id="CHEBI:57737"/>
        <dbReference type="ChEBI" id="CHEBI:456216"/>
        <dbReference type="EC" id="2.7.1.17"/>
    </reaction>
</comment>
<keyword evidence="6" id="KW-0067">ATP-binding</keyword>
<evidence type="ECO:0000256" key="2">
    <source>
        <dbReference type="ARBA" id="ARBA00022629"/>
    </source>
</evidence>
<dbReference type="GO" id="GO:0042732">
    <property type="term" value="P:D-xylose metabolic process"/>
    <property type="evidence" value="ECO:0007669"/>
    <property type="project" value="UniProtKB-UniRule"/>
</dbReference>
<dbReference type="STRING" id="35722.A0A0B7NWC0"/>
<dbReference type="GO" id="GO:0004856">
    <property type="term" value="F:D-xylulokinase activity"/>
    <property type="evidence" value="ECO:0007669"/>
    <property type="project" value="UniProtKB-UniRule"/>
</dbReference>
<keyword evidence="10" id="KW-1185">Reference proteome</keyword>
<comment type="similarity">
    <text evidence="1 6">Belongs to the FGGY kinase family.</text>
</comment>
<dbReference type="CDD" id="cd07776">
    <property type="entry name" value="ASKHA_NBD_FGGY_SpXK-like"/>
    <property type="match status" value="1"/>
</dbReference>
<evidence type="ECO:0000313" key="10">
    <source>
        <dbReference type="Proteomes" id="UP000054107"/>
    </source>
</evidence>
<dbReference type="GO" id="GO:0005829">
    <property type="term" value="C:cytosol"/>
    <property type="evidence" value="ECO:0007669"/>
    <property type="project" value="TreeGrafter"/>
</dbReference>
<dbReference type="InterPro" id="IPR043129">
    <property type="entry name" value="ATPase_NBD"/>
</dbReference>
<dbReference type="EMBL" id="LN734024">
    <property type="protein sequence ID" value="CEP19369.1"/>
    <property type="molecule type" value="Genomic_DNA"/>
</dbReference>
<keyword evidence="2 6" id="KW-0859">Xylose metabolism</keyword>
<dbReference type="AlphaFoldDB" id="A0A0B7NWC0"/>
<evidence type="ECO:0000256" key="1">
    <source>
        <dbReference type="ARBA" id="ARBA00009156"/>
    </source>
</evidence>
<dbReference type="GO" id="GO:0005997">
    <property type="term" value="P:xylulose metabolic process"/>
    <property type="evidence" value="ECO:0007669"/>
    <property type="project" value="TreeGrafter"/>
</dbReference>
<dbReference type="FunFam" id="3.30.420.40:FF:000118">
    <property type="entry name" value="Xylulose kinase 2"/>
    <property type="match status" value="1"/>
</dbReference>
<feature type="domain" description="Carbohydrate kinase FGGY N-terminal" evidence="7">
    <location>
        <begin position="4"/>
        <end position="280"/>
    </location>
</feature>
<dbReference type="Pfam" id="PF00370">
    <property type="entry name" value="FGGY_N"/>
    <property type="match status" value="1"/>
</dbReference>
<dbReference type="InterPro" id="IPR018484">
    <property type="entry name" value="FGGY_N"/>
</dbReference>
<sequence length="523" mass="57996">MQNYYLGLDLSTQQLKCTLINEAHDIIWENSVNFDKDLPEFMTRHGAIVSDNVVTSPTLMWVKAMDLLMETLKETPYVGSIRGISGAGQQHGSVYWSKSGMNSLSTLDEKSTLADQLKDAFAINQSPIWQDASTTAECRALEELVGGPAELAKLTGSKAYERFTGNQIAKIYRQNRNAFDETTRINLVSSFLATLLLGEFSPVDAADGSGTNMMNIASHKWDERLLKQCGGEDLAEKLAKQPVEGGTVLGNISDYYVKRYGFDAECKIMPFTGDNSATLVSMNLKEGDCVVSLGTSDTVLVYLKKGAASTTESHLMAHPTDPDGFMGMLCYKNGSLAREFIRDEYAESNWDLFNDYLINKQAVLNDCIGFYYWMQEIIPFAKGIHRFEKNKDVNDFSDKTVNVKAIVESQFMSMKIRLGRMGGNNVKRILASGGAAANPHILQVLSNIFGLPVYRQKGMNGASLGGALLAKFALQNKSFEEMMAEYSSTEMDLICEPDLTKHKEYLNHVTQFTNLEASAIHNK</sequence>
<evidence type="ECO:0000256" key="5">
    <source>
        <dbReference type="ARBA" id="ARBA00048885"/>
    </source>
</evidence>
<keyword evidence="4 6" id="KW-0418">Kinase</keyword>